<accession>A0A7Y6IJU2</accession>
<keyword evidence="2" id="KW-1185">Reference proteome</keyword>
<sequence length="87" mass="9524">MEAKRWTVQISISEDDDDQRTVARAVLHARGREWRESVGLARRNPADRAVPEIGDELAAGRALMALAERLMGDAAGDVAQLGGLRTR</sequence>
<gene>
    <name evidence="1" type="ORF">HT134_04915</name>
</gene>
<dbReference type="RefSeq" id="WP_175599015.1">
    <property type="nucleotide sequence ID" value="NZ_JABWGO010000001.1"/>
</dbReference>
<dbReference type="SUPFAM" id="SSF143212">
    <property type="entry name" value="Rv2632c-like"/>
    <property type="match status" value="1"/>
</dbReference>
<organism evidence="1 2">
    <name type="scientific">Nonomuraea rhodomycinica</name>
    <dbReference type="NCBI Taxonomy" id="1712872"/>
    <lineage>
        <taxon>Bacteria</taxon>
        <taxon>Bacillati</taxon>
        <taxon>Actinomycetota</taxon>
        <taxon>Actinomycetes</taxon>
        <taxon>Streptosporangiales</taxon>
        <taxon>Streptosporangiaceae</taxon>
        <taxon>Nonomuraea</taxon>
    </lineage>
</organism>
<proteinExistence type="predicted"/>
<dbReference type="Proteomes" id="UP000546126">
    <property type="component" value="Unassembled WGS sequence"/>
</dbReference>
<protein>
    <submittedName>
        <fullName evidence="1">DUF1876 domain-containing protein</fullName>
    </submittedName>
</protein>
<dbReference type="InterPro" id="IPR015057">
    <property type="entry name" value="Rv2632c-like"/>
</dbReference>
<dbReference type="Gene3D" id="3.30.160.240">
    <property type="entry name" value="Rv1738"/>
    <property type="match status" value="1"/>
</dbReference>
<evidence type="ECO:0000313" key="2">
    <source>
        <dbReference type="Proteomes" id="UP000546126"/>
    </source>
</evidence>
<reference evidence="1 2" key="1">
    <citation type="submission" date="2020-06" db="EMBL/GenBank/DDBJ databases">
        <authorList>
            <person name="Chanama M."/>
        </authorList>
    </citation>
    <scope>NUCLEOTIDE SEQUENCE [LARGE SCALE GENOMIC DNA]</scope>
    <source>
        <strain evidence="1 2">TBRC6557</strain>
    </source>
</reference>
<comment type="caution">
    <text evidence="1">The sequence shown here is derived from an EMBL/GenBank/DDBJ whole genome shotgun (WGS) entry which is preliminary data.</text>
</comment>
<dbReference type="AlphaFoldDB" id="A0A7Y6IJU2"/>
<dbReference type="Pfam" id="PF08962">
    <property type="entry name" value="Rv2632c-like"/>
    <property type="match status" value="1"/>
</dbReference>
<dbReference type="EMBL" id="JABWGO010000001">
    <property type="protein sequence ID" value="NUW39477.1"/>
    <property type="molecule type" value="Genomic_DNA"/>
</dbReference>
<dbReference type="InterPro" id="IPR038070">
    <property type="entry name" value="Rv2632c-like_sf"/>
</dbReference>
<evidence type="ECO:0000313" key="1">
    <source>
        <dbReference type="EMBL" id="NUW39477.1"/>
    </source>
</evidence>
<name>A0A7Y6IJU2_9ACTN</name>